<gene>
    <name evidence="1" type="ORF">E4U91_15585</name>
</gene>
<evidence type="ECO:0000313" key="1">
    <source>
        <dbReference type="EMBL" id="TKT01400.1"/>
    </source>
</evidence>
<keyword evidence="2" id="KW-1185">Reference proteome</keyword>
<dbReference type="OrthoDB" id="5187892at2"/>
<dbReference type="RefSeq" id="WP_137307431.1">
    <property type="nucleotide sequence ID" value="NZ_SZNQ01000001.1"/>
</dbReference>
<dbReference type="Proteomes" id="UP000305929">
    <property type="component" value="Unassembled WGS sequence"/>
</dbReference>
<accession>A0A4U5WI32</accession>
<dbReference type="EMBL" id="SZNQ01000001">
    <property type="protein sequence ID" value="TKT01400.1"/>
    <property type="molecule type" value="Genomic_DNA"/>
</dbReference>
<proteinExistence type="predicted"/>
<dbReference type="AlphaFoldDB" id="A0A4U5WI32"/>
<evidence type="ECO:0000313" key="2">
    <source>
        <dbReference type="Proteomes" id="UP000305929"/>
    </source>
</evidence>
<sequence length="173" mass="17769">MSTGLPPIGSEIPRSMLAMGATLEIGGATVQVDLRGGIKERVDVNPDAPHDSVTLRPVGFQVTGELPDGRTVTLAQADADTGSAGALRISRHLPLTYELLDVVPVTLTLSGPDGEDVVASAVDPLVLVTEDVTQFPTQGDLSSLEAPVAFAVTDASSTVVARLVTFPVKSGGI</sequence>
<organism evidence="1 2">
    <name type="scientific">Streptomyces lasalocidi</name>
    <name type="common">Streptomyces lasaliensis</name>
    <dbReference type="NCBI Taxonomy" id="324833"/>
    <lineage>
        <taxon>Bacteria</taxon>
        <taxon>Bacillati</taxon>
        <taxon>Actinomycetota</taxon>
        <taxon>Actinomycetes</taxon>
        <taxon>Kitasatosporales</taxon>
        <taxon>Streptomycetaceae</taxon>
        <taxon>Streptomyces</taxon>
    </lineage>
</organism>
<reference evidence="1 2" key="1">
    <citation type="submission" date="2019-04" db="EMBL/GenBank/DDBJ databases">
        <title>Streptomyces lasaliensis sp. nov., an Actinomycete isolated from soil which produces the polyether antibiotic lasalocid.</title>
        <authorList>
            <person name="Erwin G."/>
            <person name="Haber C."/>
        </authorList>
    </citation>
    <scope>NUCLEOTIDE SEQUENCE [LARGE SCALE GENOMIC DNA]</scope>
    <source>
        <strain evidence="1 2">X-537</strain>
    </source>
</reference>
<comment type="caution">
    <text evidence="1">The sequence shown here is derived from an EMBL/GenBank/DDBJ whole genome shotgun (WGS) entry which is preliminary data.</text>
</comment>
<name>A0A4U5WI32_STRLS</name>
<protein>
    <submittedName>
        <fullName evidence="1">Uncharacterized protein</fullName>
    </submittedName>
</protein>